<organism evidence="2 3">
    <name type="scientific">Krasilnikoviella flava</name>
    <dbReference type="NCBI Taxonomy" id="526729"/>
    <lineage>
        <taxon>Bacteria</taxon>
        <taxon>Bacillati</taxon>
        <taxon>Actinomycetota</taxon>
        <taxon>Actinomycetes</taxon>
        <taxon>Micrococcales</taxon>
        <taxon>Promicromonosporaceae</taxon>
        <taxon>Krasilnikoviella</taxon>
    </lineage>
</organism>
<dbReference type="EMBL" id="FUZQ01000006">
    <property type="protein sequence ID" value="SKC76217.1"/>
    <property type="molecule type" value="Genomic_DNA"/>
</dbReference>
<evidence type="ECO:0000313" key="2">
    <source>
        <dbReference type="EMBL" id="SKC76217.1"/>
    </source>
</evidence>
<accession>A0A1T5LJR0</accession>
<reference evidence="2 3" key="1">
    <citation type="submission" date="2017-02" db="EMBL/GenBank/DDBJ databases">
        <authorList>
            <person name="Peterson S.W."/>
        </authorList>
    </citation>
    <scope>NUCLEOTIDE SEQUENCE [LARGE SCALE GENOMIC DNA]</scope>
    <source>
        <strain evidence="2 3">DSM 21481</strain>
    </source>
</reference>
<sequence>MLDLDAVHAAVGGTPGPGRLVALAALHAARKRAEHLHDDVTVWVVHPAPTGEQLRGYLAAGYELVDTGPPHPETGRGGPEGTGTAANVNSAATNGHDDRTSMPVDMARWR</sequence>
<gene>
    <name evidence="2" type="ORF">SAMN04324258_3556</name>
</gene>
<feature type="region of interest" description="Disordered" evidence="1">
    <location>
        <begin position="64"/>
        <end position="110"/>
    </location>
</feature>
<proteinExistence type="predicted"/>
<dbReference type="Proteomes" id="UP000189777">
    <property type="component" value="Unassembled WGS sequence"/>
</dbReference>
<keyword evidence="3" id="KW-1185">Reference proteome</keyword>
<protein>
    <submittedName>
        <fullName evidence="2">Uncharacterized protein</fullName>
    </submittedName>
</protein>
<evidence type="ECO:0000313" key="3">
    <source>
        <dbReference type="Proteomes" id="UP000189777"/>
    </source>
</evidence>
<evidence type="ECO:0000256" key="1">
    <source>
        <dbReference type="SAM" id="MobiDB-lite"/>
    </source>
</evidence>
<dbReference type="AlphaFoldDB" id="A0A1T5LJR0"/>
<name>A0A1T5LJR0_9MICO</name>